<dbReference type="InterPro" id="IPR008551">
    <property type="entry name" value="TANGO2"/>
</dbReference>
<dbReference type="PANTHER" id="PTHR17985:SF8">
    <property type="entry name" value="TRANSPORT AND GOLGI ORGANIZATION PROTEIN 2 HOMOLOG"/>
    <property type="match status" value="1"/>
</dbReference>
<dbReference type="RefSeq" id="WP_048877785.1">
    <property type="nucleotide sequence ID" value="NZ_BANC01000020.1"/>
</dbReference>
<evidence type="ECO:0008006" key="3">
    <source>
        <dbReference type="Google" id="ProtNLM"/>
    </source>
</evidence>
<dbReference type="Proteomes" id="UP000032668">
    <property type="component" value="Unassembled WGS sequence"/>
</dbReference>
<gene>
    <name evidence="1" type="ORF">Aam_020_094</name>
</gene>
<organism evidence="1 2">
    <name type="scientific">Acidocella aminolytica 101 = DSM 11237</name>
    <dbReference type="NCBI Taxonomy" id="1120923"/>
    <lineage>
        <taxon>Bacteria</taxon>
        <taxon>Pseudomonadati</taxon>
        <taxon>Pseudomonadota</taxon>
        <taxon>Alphaproteobacteria</taxon>
        <taxon>Acetobacterales</taxon>
        <taxon>Acidocellaceae</taxon>
        <taxon>Acidocella</taxon>
    </lineage>
</organism>
<proteinExistence type="predicted"/>
<sequence length="228" mass="24643">MCSIILHIAADGVFIAANRDEMLNRAWDAPAEYWPGIFGGRDRLAGGTWAALNRYGVFAALLNREGTLGPEAGKRSRGTLPLRALALEEAATAANSLAGLDTSQYRSFNLVIADATSAFLLYGQEQGQPHIAQLDAGVTMITSGAPNDMKIPRIARHLPRFRATPVSEWARLLTDNSGSRAEQLNLSPPNKGFGTVCSLLVRLPKAGIIQQWFAKGATNIEPFTPLDW</sequence>
<dbReference type="EMBL" id="BANC01000020">
    <property type="protein sequence ID" value="GAN79330.1"/>
    <property type="molecule type" value="Genomic_DNA"/>
</dbReference>
<name>A0A0D6PC44_9PROT</name>
<comment type="caution">
    <text evidence="1">The sequence shown here is derived from an EMBL/GenBank/DDBJ whole genome shotgun (WGS) entry which is preliminary data.</text>
</comment>
<evidence type="ECO:0000313" key="1">
    <source>
        <dbReference type="EMBL" id="GAN79330.1"/>
    </source>
</evidence>
<reference evidence="1 2" key="1">
    <citation type="submission" date="2012-11" db="EMBL/GenBank/DDBJ databases">
        <title>Whole genome sequence of Acidocella aminolytica 101 = DSM 11237.</title>
        <authorList>
            <person name="Azuma Y."/>
            <person name="Higashiura N."/>
            <person name="Hirakawa H."/>
            <person name="Matsushita K."/>
        </authorList>
    </citation>
    <scope>NUCLEOTIDE SEQUENCE [LARGE SCALE GENOMIC DNA]</scope>
    <source>
        <strain evidence="2">101 / DSM 11237</strain>
    </source>
</reference>
<dbReference type="AlphaFoldDB" id="A0A0D6PC44"/>
<protein>
    <recommendedName>
        <fullName evidence="3">NRDE family protein</fullName>
    </recommendedName>
</protein>
<dbReference type="Pfam" id="PF05742">
    <property type="entry name" value="TANGO2"/>
    <property type="match status" value="1"/>
</dbReference>
<accession>A0A0D6PC44</accession>
<dbReference type="OrthoDB" id="4380123at2"/>
<dbReference type="STRING" id="1120923.SAMN02746095_00324"/>
<keyword evidence="2" id="KW-1185">Reference proteome</keyword>
<evidence type="ECO:0000313" key="2">
    <source>
        <dbReference type="Proteomes" id="UP000032668"/>
    </source>
</evidence>
<dbReference type="PANTHER" id="PTHR17985">
    <property type="entry name" value="SER/THR-RICH PROTEIN T10 IN DGCR REGION"/>
    <property type="match status" value="1"/>
</dbReference>